<evidence type="ECO:0000313" key="4">
    <source>
        <dbReference type="Proteomes" id="UP001154329"/>
    </source>
</evidence>
<feature type="compositionally biased region" description="Basic and acidic residues" evidence="1">
    <location>
        <begin position="198"/>
        <end position="208"/>
    </location>
</feature>
<protein>
    <submittedName>
        <fullName evidence="3">Uncharacterized protein</fullName>
    </submittedName>
</protein>
<keyword evidence="2" id="KW-0812">Transmembrane</keyword>
<feature type="region of interest" description="Disordered" evidence="1">
    <location>
        <begin position="301"/>
        <end position="423"/>
    </location>
</feature>
<evidence type="ECO:0000313" key="3">
    <source>
        <dbReference type="EMBL" id="CAH1709958.1"/>
    </source>
</evidence>
<feature type="transmembrane region" description="Helical" evidence="2">
    <location>
        <begin position="1336"/>
        <end position="1356"/>
    </location>
</feature>
<feature type="region of interest" description="Disordered" evidence="1">
    <location>
        <begin position="113"/>
        <end position="228"/>
    </location>
</feature>
<accession>A0A9P0N8S7</accession>
<feature type="region of interest" description="Disordered" evidence="1">
    <location>
        <begin position="779"/>
        <end position="798"/>
    </location>
</feature>
<feature type="compositionally biased region" description="Low complexity" evidence="1">
    <location>
        <begin position="779"/>
        <end position="788"/>
    </location>
</feature>
<feature type="compositionally biased region" description="Basic and acidic residues" evidence="1">
    <location>
        <begin position="370"/>
        <end position="381"/>
    </location>
</feature>
<evidence type="ECO:0000256" key="1">
    <source>
        <dbReference type="SAM" id="MobiDB-lite"/>
    </source>
</evidence>
<feature type="compositionally biased region" description="Basic and acidic residues" evidence="1">
    <location>
        <begin position="917"/>
        <end position="931"/>
    </location>
</feature>
<feature type="compositionally biased region" description="Low complexity" evidence="1">
    <location>
        <begin position="816"/>
        <end position="826"/>
    </location>
</feature>
<feature type="region of interest" description="Disordered" evidence="1">
    <location>
        <begin position="1"/>
        <end position="71"/>
    </location>
</feature>
<feature type="compositionally biased region" description="Polar residues" evidence="1">
    <location>
        <begin position="1224"/>
        <end position="1236"/>
    </location>
</feature>
<feature type="compositionally biased region" description="Basic and acidic residues" evidence="1">
    <location>
        <begin position="313"/>
        <end position="324"/>
    </location>
</feature>
<reference evidence="3" key="1">
    <citation type="submission" date="2022-02" db="EMBL/GenBank/DDBJ databases">
        <authorList>
            <person name="King R."/>
        </authorList>
    </citation>
    <scope>NUCLEOTIDE SEQUENCE</scope>
</reference>
<evidence type="ECO:0000256" key="2">
    <source>
        <dbReference type="SAM" id="Phobius"/>
    </source>
</evidence>
<feature type="compositionally biased region" description="Low complexity" evidence="1">
    <location>
        <begin position="19"/>
        <end position="52"/>
    </location>
</feature>
<organism evidence="3 4">
    <name type="scientific">Aphis gossypii</name>
    <name type="common">Cotton aphid</name>
    <dbReference type="NCBI Taxonomy" id="80765"/>
    <lineage>
        <taxon>Eukaryota</taxon>
        <taxon>Metazoa</taxon>
        <taxon>Ecdysozoa</taxon>
        <taxon>Arthropoda</taxon>
        <taxon>Hexapoda</taxon>
        <taxon>Insecta</taxon>
        <taxon>Pterygota</taxon>
        <taxon>Neoptera</taxon>
        <taxon>Paraneoptera</taxon>
        <taxon>Hemiptera</taxon>
        <taxon>Sternorrhyncha</taxon>
        <taxon>Aphidomorpha</taxon>
        <taxon>Aphidoidea</taxon>
        <taxon>Aphididae</taxon>
        <taxon>Aphidini</taxon>
        <taxon>Aphis</taxon>
        <taxon>Aphis</taxon>
    </lineage>
</organism>
<reference evidence="3" key="2">
    <citation type="submission" date="2022-10" db="EMBL/GenBank/DDBJ databases">
        <authorList>
            <consortium name="ENA_rothamsted_submissions"/>
            <consortium name="culmorum"/>
            <person name="King R."/>
        </authorList>
    </citation>
    <scope>NUCLEOTIDE SEQUENCE</scope>
</reference>
<proteinExistence type="predicted"/>
<keyword evidence="2" id="KW-0472">Membrane</keyword>
<feature type="compositionally biased region" description="Acidic residues" evidence="1">
    <location>
        <begin position="169"/>
        <end position="197"/>
    </location>
</feature>
<name>A0A9P0N8S7_APHGO</name>
<feature type="region of interest" description="Disordered" evidence="1">
    <location>
        <begin position="695"/>
        <end position="758"/>
    </location>
</feature>
<keyword evidence="4" id="KW-1185">Reference proteome</keyword>
<feature type="compositionally biased region" description="Polar residues" evidence="1">
    <location>
        <begin position="334"/>
        <end position="344"/>
    </location>
</feature>
<feature type="region of interest" description="Disordered" evidence="1">
    <location>
        <begin position="951"/>
        <end position="988"/>
    </location>
</feature>
<feature type="region of interest" description="Disordered" evidence="1">
    <location>
        <begin position="1033"/>
        <end position="1104"/>
    </location>
</feature>
<feature type="region of interest" description="Disordered" evidence="1">
    <location>
        <begin position="1219"/>
        <end position="1288"/>
    </location>
</feature>
<dbReference type="Proteomes" id="UP001154329">
    <property type="component" value="Chromosome 1"/>
</dbReference>
<feature type="compositionally biased region" description="Polar residues" evidence="1">
    <location>
        <begin position="1065"/>
        <end position="1083"/>
    </location>
</feature>
<gene>
    <name evidence="3" type="ORF">APHIGO_LOCUS1004</name>
</gene>
<feature type="compositionally biased region" description="Polar residues" evidence="1">
    <location>
        <begin position="216"/>
        <end position="228"/>
    </location>
</feature>
<feature type="region of interest" description="Disordered" evidence="1">
    <location>
        <begin position="250"/>
        <end position="273"/>
    </location>
</feature>
<dbReference type="EMBL" id="OU899034">
    <property type="protein sequence ID" value="CAH1709958.1"/>
    <property type="molecule type" value="Genomic_DNA"/>
</dbReference>
<keyword evidence="2" id="KW-1133">Transmembrane helix</keyword>
<feature type="region of interest" description="Disordered" evidence="1">
    <location>
        <begin position="861"/>
        <end position="931"/>
    </location>
</feature>
<sequence>MSCGRDGPYYSTLNQPTLGRSPSTRSTPCRSTSRRSTPGRSTSGRSTSGCSRSTDRSMTPEPPPVPPATYHWEEVRRKRSVGGYPWTHLNKPPFDEKTWMKYERDHVYEPVTPTVSADRMTPPVVNPKKDDSRHFLRIPLTEELVMADDTGSEPESDQQQQRQLRLAREEEDDEDNDNNNDEEDDDEEDNDDDDEDGNVDKKDVRSEESIYEGENENSSVGDVESSNTRMKVFQQKVKVKADILRTKLQGVTKRKPKQKIVVDTPNGEKSRRKFGQFATLPKKFTFNAPKVNFSTAFGHFSRRSVDPNESSTDETKSVRDETKSGRFSLPRFSLSRTTSESPKPSKSVKIGGSRLSIPSLRGRTWSDASKISKPDSPKPRIMDFGTYPRIFSKRRKTNATNKAKTPPPSSDGGESEQNNYKRKDSFHRRFFRSHKESTPAPTEEQTATLAVEEELDEPPLQVSKESLAEFGDSDLQEVISLSDDCRSKDTKSLSEHRSGVIEEIDSDEFFLREKGLSRGDVHISNYLSSEIRDVFRSNRTRSVEGVNNNDSGAIARNNHESSNGISTPVRPSRTNSLRRPNRHTTTDANTERSYVADRFSTMPKSFGGTRPLKKDVEDYTPENIITSQTFEPSQNPILPSGVPWRTSVRQTTAATVTQMPPKPPTRQRMAKFSTFDTRSMIDLSRKRSQSQIGFQPSMNFSDTVPKAPMRRSRTSLAGSDRDISSTVTDNGGRPSWAVNGGGSTGAPTPPLRRSRMSLTSEADVEERFATVMHSVNGTAATARSTGSTPPRPPPPQLTTTAASAAVVGYATVDKSSPSSAASLLLPPQSPARHRRKKSYDVIKSQEFGAFFTIPRSYSYSDRNAKPPADADNGCSTAKLPPPSRPARAYNTLGPSRPLRRRLPVREHEYGDVADDGSGVHHDDSKGDGADRIDGMAKAAATLCSGDVIEKMKLRPLPSPPPPPRKSRPADDAVNTPEPHRRRNTDSALVPFLDRRETSVTSSNDFFADVSRALLASAAQNTVAATDDVSVAVQTDPSPADYASDDHDDDGSCCSTESDDGRATKSGGSTTRRHVSPNTLQTCTAAAAPVDRPRSRTSSQVTEYVDRPTSGMSVTAEDDCNCNGYAMVSETASAANGVAAVRAQRITVEELQVGRMIVADILGQRMAVDDVSGSSLKIAQFATAAVQHPSLQQLQQNAATAAAVQAASRAADDLVATHHVPPQLQDDNASVQSSRVSSMYPEVDSDEDRASVLAAPTPPRRRSKPPSSPRSTANADHHDRGKNGRLPVGAVDLSAADPSITELSCQLFRLCHSNVCSLFTKVVQQVVPEDTEKRRDLQAALCFLSIILAGLLILGFGNEKTIHHHHWDFQFPPNQ</sequence>
<feature type="region of interest" description="Disordered" evidence="1">
    <location>
        <begin position="816"/>
        <end position="836"/>
    </location>
</feature>
<feature type="region of interest" description="Disordered" evidence="1">
    <location>
        <begin position="543"/>
        <end position="588"/>
    </location>
</feature>